<evidence type="ECO:0000256" key="4">
    <source>
        <dbReference type="ARBA" id="ARBA00058438"/>
    </source>
</evidence>
<evidence type="ECO:0000256" key="1">
    <source>
        <dbReference type="ARBA" id="ARBA00022737"/>
    </source>
</evidence>
<dbReference type="InterPro" id="IPR007201">
    <property type="entry name" value="Mei2-like_Rrm_C"/>
</dbReference>
<dbReference type="CDD" id="cd12524">
    <property type="entry name" value="RRM1_MEI2_like"/>
    <property type="match status" value="1"/>
</dbReference>
<evidence type="ECO:0000256" key="3">
    <source>
        <dbReference type="ARBA" id="ARBA00023254"/>
    </source>
</evidence>
<dbReference type="GO" id="GO:0045836">
    <property type="term" value="P:positive regulation of meiotic nuclear division"/>
    <property type="evidence" value="ECO:0007669"/>
    <property type="project" value="UniProtKB-ARBA"/>
</dbReference>
<evidence type="ECO:0000256" key="6">
    <source>
        <dbReference type="SAM" id="MobiDB-lite"/>
    </source>
</evidence>
<evidence type="ECO:0000259" key="7">
    <source>
        <dbReference type="PROSITE" id="PS50102"/>
    </source>
</evidence>
<dbReference type="Pfam" id="PF04059">
    <property type="entry name" value="RRM_2"/>
    <property type="match status" value="1"/>
</dbReference>
<dbReference type="GO" id="GO:0003723">
    <property type="term" value="F:RNA binding"/>
    <property type="evidence" value="ECO:0007669"/>
    <property type="project" value="UniProtKB-UniRule"/>
</dbReference>
<dbReference type="InterPro" id="IPR034454">
    <property type="entry name" value="MEI2-like_RRM3"/>
</dbReference>
<feature type="domain" description="RRM" evidence="7">
    <location>
        <begin position="278"/>
        <end position="351"/>
    </location>
</feature>
<dbReference type="SMART" id="SM00360">
    <property type="entry name" value="RRM"/>
    <property type="match status" value="3"/>
</dbReference>
<dbReference type="AlphaFoldDB" id="A0A7C9A8M8"/>
<feature type="compositionally biased region" description="Polar residues" evidence="6">
    <location>
        <begin position="832"/>
        <end position="842"/>
    </location>
</feature>
<dbReference type="FunFam" id="3.30.70.330:FF:000063">
    <property type="entry name" value="MEI2-like protein 5 isoform 2"/>
    <property type="match status" value="1"/>
</dbReference>
<dbReference type="CDD" id="cd12531">
    <property type="entry name" value="RRM3_MEI2_like"/>
    <property type="match status" value="1"/>
</dbReference>
<dbReference type="EMBL" id="GISG01213318">
    <property type="protein sequence ID" value="MBA4661694.1"/>
    <property type="molecule type" value="Transcribed_RNA"/>
</dbReference>
<dbReference type="GO" id="GO:0045927">
    <property type="term" value="P:positive regulation of growth"/>
    <property type="evidence" value="ECO:0007669"/>
    <property type="project" value="UniProtKB-ARBA"/>
</dbReference>
<dbReference type="SUPFAM" id="SSF54928">
    <property type="entry name" value="RNA-binding domain, RBD"/>
    <property type="match status" value="2"/>
</dbReference>
<sequence length="854" mass="94054">MGQNTEDSILGPLKIPSVSKSREMGTNAWNFQAASAFHASSDTSLFSSSLPVLPHEKLGVSNAGDGHQSVDDGAASLNKLDADIEGTDSIDDVVNSTVGFVLPGDEDELFADLANDYDFSGVPNQMDDMEENDFFGNLGGMELENELQDNLSFAMSKVGLSDGMVGNGMIHYGPPNGVGTIAGEHPYGEHPSRTLFVRNINSNVEDSELRSLFEQYGDIRTLYTACKHRGFVMISYYDIRDARAAMRGLQNKPLRRRKLDIHFSIPKDNPSEKDINQGTLVAFNLDPSVSNEELRQIFGAYGEVKEIRETPHKKHHKFIEFYDVRAAEAALRALNRSDIAGKRIKLEPSRPGGTRRNLMLQLNQELEQDESRFRAHVGSPIANSPPGNWLQYGSPVDHNSMHTFSRSPGIRTMSPTTNNHLPGLASILHSQASGSPKLAPIGKDHGRGTHEHMFANTNPEHRANFQLPHSLPELKLSGQLSSTVSSFGASTSNGSAVETLSGPQFLWGSPTTYSENSKITAWQSQTPSVGPPLVSNNGHRHGFPFSGRHGPFVSSTAHHQHHVGSAPSGVHHIERHFGFFPDSPDTSYINPSGFGGLNIGPSNGNYIMNVGPRAGMHAGIAANMSENNSPSFRMMSSPRLSPVFLGNGPYPGLPESERLRSRRVETNTNQVDTKKQFQLDLEKIATGEDTRTTLMIKNIPNKYTSKMLLAAIDEHNKGTYDFLYLPIDFKNKCNVGYAFINMLSPSHIIPFYEAFNGKKWEKFNSEKVALLAYARIQGRAALIAHFQNSSLMNEDKRCRPILFHSESTDAGEQIIQEHLPSSMNIQMRQTNELEFGESSGNTGKDDPEDKPENL</sequence>
<feature type="compositionally biased region" description="Basic and acidic residues" evidence="6">
    <location>
        <begin position="843"/>
        <end position="854"/>
    </location>
</feature>
<keyword evidence="2 5" id="KW-0694">RNA-binding</keyword>
<feature type="region of interest" description="Disordered" evidence="6">
    <location>
        <begin position="832"/>
        <end position="854"/>
    </location>
</feature>
<evidence type="ECO:0000313" key="8">
    <source>
        <dbReference type="EMBL" id="MBA4661694.1"/>
    </source>
</evidence>
<dbReference type="GO" id="GO:0051321">
    <property type="term" value="P:meiotic cell cycle"/>
    <property type="evidence" value="ECO:0007669"/>
    <property type="project" value="UniProtKB-KW"/>
</dbReference>
<dbReference type="InterPro" id="IPR035979">
    <property type="entry name" value="RBD_domain_sf"/>
</dbReference>
<evidence type="ECO:0000256" key="5">
    <source>
        <dbReference type="PROSITE-ProRule" id="PRU00176"/>
    </source>
</evidence>
<dbReference type="FunFam" id="3.30.70.330:FF:000101">
    <property type="entry name" value="Protein MEI2-like 1"/>
    <property type="match status" value="1"/>
</dbReference>
<dbReference type="InterPro" id="IPR000504">
    <property type="entry name" value="RRM_dom"/>
</dbReference>
<keyword evidence="1" id="KW-0677">Repeat</keyword>
<dbReference type="Pfam" id="PF00076">
    <property type="entry name" value="RRM_1"/>
    <property type="match status" value="2"/>
</dbReference>
<keyword evidence="3" id="KW-0469">Meiosis</keyword>
<accession>A0A7C9A8M8</accession>
<feature type="domain" description="RRM" evidence="7">
    <location>
        <begin position="193"/>
        <end position="266"/>
    </location>
</feature>
<reference evidence="8" key="2">
    <citation type="submission" date="2020-07" db="EMBL/GenBank/DDBJ databases">
        <authorList>
            <person name="Vera ALvarez R."/>
            <person name="Arias-Moreno D.M."/>
            <person name="Jimenez-Jacinto V."/>
            <person name="Jimenez-Bremont J.F."/>
            <person name="Swaminathan K."/>
            <person name="Moose S.P."/>
            <person name="Guerrero-Gonzalez M.L."/>
            <person name="Marino-Ramirez L."/>
            <person name="Landsman D."/>
            <person name="Rodriguez-Kessler M."/>
            <person name="Delgado-Sanchez P."/>
        </authorList>
    </citation>
    <scope>NUCLEOTIDE SEQUENCE</scope>
    <source>
        <tissue evidence="8">Cladode</tissue>
    </source>
</reference>
<dbReference type="InterPro" id="IPR034453">
    <property type="entry name" value="MEI2-like_RRM1"/>
</dbReference>
<dbReference type="InterPro" id="IPR012677">
    <property type="entry name" value="Nucleotide-bd_a/b_plait_sf"/>
</dbReference>
<dbReference type="PROSITE" id="PS50102">
    <property type="entry name" value="RRM"/>
    <property type="match status" value="2"/>
</dbReference>
<reference evidence="8" key="1">
    <citation type="journal article" date="2013" name="J. Plant Res.">
        <title>Effect of fungi and light on seed germination of three Opuntia species from semiarid lands of central Mexico.</title>
        <authorList>
            <person name="Delgado-Sanchez P."/>
            <person name="Jimenez-Bremont J.F."/>
            <person name="Guerrero-Gonzalez Mde L."/>
            <person name="Flores J."/>
        </authorList>
    </citation>
    <scope>NUCLEOTIDE SEQUENCE</scope>
    <source>
        <tissue evidence="8">Cladode</tissue>
    </source>
</reference>
<name>A0A7C9A8M8_OPUST</name>
<dbReference type="PANTHER" id="PTHR23189">
    <property type="entry name" value="RNA RECOGNITION MOTIF-CONTAINING"/>
    <property type="match status" value="1"/>
</dbReference>
<comment type="function">
    <text evidence="4">Probable RNA-binding protein that plays a role in meiosis and vegetative growth.</text>
</comment>
<evidence type="ECO:0000256" key="2">
    <source>
        <dbReference type="ARBA" id="ARBA00022884"/>
    </source>
</evidence>
<dbReference type="Gene3D" id="3.30.70.330">
    <property type="match status" value="2"/>
</dbReference>
<proteinExistence type="predicted"/>
<organism evidence="8">
    <name type="scientific">Opuntia streptacantha</name>
    <name type="common">Prickly pear cactus</name>
    <name type="synonym">Opuntia cardona</name>
    <dbReference type="NCBI Taxonomy" id="393608"/>
    <lineage>
        <taxon>Eukaryota</taxon>
        <taxon>Viridiplantae</taxon>
        <taxon>Streptophyta</taxon>
        <taxon>Embryophyta</taxon>
        <taxon>Tracheophyta</taxon>
        <taxon>Spermatophyta</taxon>
        <taxon>Magnoliopsida</taxon>
        <taxon>eudicotyledons</taxon>
        <taxon>Gunneridae</taxon>
        <taxon>Pentapetalae</taxon>
        <taxon>Caryophyllales</taxon>
        <taxon>Cactineae</taxon>
        <taxon>Cactaceae</taxon>
        <taxon>Opuntioideae</taxon>
        <taxon>Opuntia</taxon>
    </lineage>
</organism>
<protein>
    <recommendedName>
        <fullName evidence="7">RRM domain-containing protein</fullName>
    </recommendedName>
</protein>